<keyword evidence="2" id="KW-1185">Reference proteome</keyword>
<proteinExistence type="predicted"/>
<evidence type="ECO:0000313" key="2">
    <source>
        <dbReference type="Proteomes" id="UP000244336"/>
    </source>
</evidence>
<name>A0A2T7DEN5_9POAL</name>
<organism evidence="1 2">
    <name type="scientific">Panicum hallii var. hallii</name>
    <dbReference type="NCBI Taxonomy" id="1504633"/>
    <lineage>
        <taxon>Eukaryota</taxon>
        <taxon>Viridiplantae</taxon>
        <taxon>Streptophyta</taxon>
        <taxon>Embryophyta</taxon>
        <taxon>Tracheophyta</taxon>
        <taxon>Spermatophyta</taxon>
        <taxon>Magnoliopsida</taxon>
        <taxon>Liliopsida</taxon>
        <taxon>Poales</taxon>
        <taxon>Poaceae</taxon>
        <taxon>PACMAD clade</taxon>
        <taxon>Panicoideae</taxon>
        <taxon>Panicodae</taxon>
        <taxon>Paniceae</taxon>
        <taxon>Panicinae</taxon>
        <taxon>Panicum</taxon>
        <taxon>Panicum sect. Panicum</taxon>
    </lineage>
</organism>
<accession>A0A2T7DEN5</accession>
<dbReference type="Proteomes" id="UP000244336">
    <property type="component" value="Chromosome 5"/>
</dbReference>
<reference evidence="1 2" key="1">
    <citation type="submission" date="2018-04" db="EMBL/GenBank/DDBJ databases">
        <title>WGS assembly of Panicum hallii var. hallii HAL2.</title>
        <authorList>
            <person name="Lovell J."/>
            <person name="Jenkins J."/>
            <person name="Lowry D."/>
            <person name="Mamidi S."/>
            <person name="Sreedasyam A."/>
            <person name="Weng X."/>
            <person name="Barry K."/>
            <person name="Bonette J."/>
            <person name="Campitelli B."/>
            <person name="Daum C."/>
            <person name="Gordon S."/>
            <person name="Gould B."/>
            <person name="Lipzen A."/>
            <person name="MacQueen A."/>
            <person name="Palacio-Mejia J."/>
            <person name="Plott C."/>
            <person name="Shakirov E."/>
            <person name="Shu S."/>
            <person name="Yoshinaga Y."/>
            <person name="Zane M."/>
            <person name="Rokhsar D."/>
            <person name="Grimwood J."/>
            <person name="Schmutz J."/>
            <person name="Juenger T."/>
        </authorList>
    </citation>
    <scope>NUCLEOTIDE SEQUENCE [LARGE SCALE GENOMIC DNA]</scope>
    <source>
        <strain evidence="2">cv. HAL2</strain>
    </source>
</reference>
<dbReference type="Gramene" id="PUZ54048">
    <property type="protein sequence ID" value="PUZ54048"/>
    <property type="gene ID" value="GQ55_5G098100"/>
</dbReference>
<gene>
    <name evidence="1" type="ORF">GQ55_5G098100</name>
</gene>
<dbReference type="EMBL" id="CM009753">
    <property type="protein sequence ID" value="PUZ54048.1"/>
    <property type="molecule type" value="Genomic_DNA"/>
</dbReference>
<sequence>MEPSHRRPPAACLAVLLHPFSQCPFSLVNRWSHKQISLLSSLFIENCHGVLVLAVAHAHLLWTASASTWWANGVTFSGLWKMGAFHHRKACFTMTHHYLNLVAGAAL</sequence>
<evidence type="ECO:0000313" key="1">
    <source>
        <dbReference type="EMBL" id="PUZ54048.1"/>
    </source>
</evidence>
<dbReference type="AlphaFoldDB" id="A0A2T7DEN5"/>
<protein>
    <submittedName>
        <fullName evidence="1">Uncharacterized protein</fullName>
    </submittedName>
</protein>